<evidence type="ECO:0000313" key="2">
    <source>
        <dbReference type="Proteomes" id="UP001182908"/>
    </source>
</evidence>
<dbReference type="GeneID" id="84232983"/>
<dbReference type="RefSeq" id="WP_309310168.1">
    <property type="nucleotide sequence ID" value="NZ_CP133592.1"/>
</dbReference>
<organism evidence="1 2">
    <name type="scientific">Methanolobus sediminis</name>
    <dbReference type="NCBI Taxonomy" id="3072978"/>
    <lineage>
        <taxon>Archaea</taxon>
        <taxon>Methanobacteriati</taxon>
        <taxon>Methanobacteriota</taxon>
        <taxon>Stenosarchaea group</taxon>
        <taxon>Methanomicrobia</taxon>
        <taxon>Methanosarcinales</taxon>
        <taxon>Methanosarcinaceae</taxon>
        <taxon>Methanolobus</taxon>
    </lineage>
</organism>
<name>A0AA51YIC0_9EURY</name>
<keyword evidence="2" id="KW-1185">Reference proteome</keyword>
<dbReference type="Proteomes" id="UP001182908">
    <property type="component" value="Chromosome"/>
</dbReference>
<dbReference type="AlphaFoldDB" id="A0AA51YIC0"/>
<dbReference type="KEGG" id="mseb:RE474_09660"/>
<proteinExistence type="predicted"/>
<sequence length="84" mass="9691">MKSMYNLNNVLATAESVGEWDGQEELAAENVNKIYQAIYDAAPEEIDDTTLHEIMHSVWDDWGSEEELLTITDEQIQEYVQRVI</sequence>
<reference evidence="1 2" key="1">
    <citation type="submission" date="2023-08" db="EMBL/GenBank/DDBJ databases">
        <title>Methanolobus mangrovi sp. nov. and Methanolobus sediminis sp. nov, two novel methylotrophic methanogens isolated from mangrove sediments in China.</title>
        <authorList>
            <person name="Zhou J."/>
        </authorList>
    </citation>
    <scope>NUCLEOTIDE SEQUENCE [LARGE SCALE GENOMIC DNA]</scope>
    <source>
        <strain evidence="1 2">FTZ6</strain>
    </source>
</reference>
<protein>
    <submittedName>
        <fullName evidence="1">Uncharacterized protein</fullName>
    </submittedName>
</protein>
<evidence type="ECO:0000313" key="1">
    <source>
        <dbReference type="EMBL" id="WMW24355.1"/>
    </source>
</evidence>
<dbReference type="EMBL" id="CP133592">
    <property type="protein sequence ID" value="WMW24355.1"/>
    <property type="molecule type" value="Genomic_DNA"/>
</dbReference>
<gene>
    <name evidence="1" type="ORF">RE474_09660</name>
</gene>
<accession>A0AA51YIC0</accession>